<evidence type="ECO:0000313" key="2">
    <source>
        <dbReference type="EMBL" id="PQJ93145.1"/>
    </source>
</evidence>
<dbReference type="RefSeq" id="WP_105062938.1">
    <property type="nucleotide sequence ID" value="NZ_BSOU01000007.1"/>
</dbReference>
<evidence type="ECO:0000313" key="3">
    <source>
        <dbReference type="Proteomes" id="UP000239273"/>
    </source>
</evidence>
<comment type="caution">
    <text evidence="2">The sequence shown here is derived from an EMBL/GenBank/DDBJ whole genome shotgun (WGS) entry which is preliminary data.</text>
</comment>
<reference evidence="2 3" key="2">
    <citation type="submission" date="2016-12" db="EMBL/GenBank/DDBJ databases">
        <title>Diversity of luminous bacteria.</title>
        <authorList>
            <person name="Yoshizawa S."/>
            <person name="Kogure K."/>
        </authorList>
    </citation>
    <scope>NUCLEOTIDE SEQUENCE [LARGE SCALE GENOMIC DNA]</scope>
    <source>
        <strain evidence="2 3">NBRC 105001</strain>
    </source>
</reference>
<reference evidence="1" key="4">
    <citation type="submission" date="2023-01" db="EMBL/GenBank/DDBJ databases">
        <title>Draft genome sequence of Aliivibrio sifiae strain NBRC 105001.</title>
        <authorList>
            <person name="Sun Q."/>
            <person name="Mori K."/>
        </authorList>
    </citation>
    <scope>NUCLEOTIDE SEQUENCE</scope>
    <source>
        <strain evidence="1">NBRC 105001</strain>
    </source>
</reference>
<accession>A0A2S7XHF8</accession>
<protein>
    <recommendedName>
        <fullName evidence="5">Phage tail protein</fullName>
    </recommendedName>
</protein>
<keyword evidence="4" id="KW-1185">Reference proteome</keyword>
<evidence type="ECO:0000313" key="1">
    <source>
        <dbReference type="EMBL" id="GLR75981.1"/>
    </source>
</evidence>
<dbReference type="EMBL" id="BSOU01000007">
    <property type="protein sequence ID" value="GLR75981.1"/>
    <property type="molecule type" value="Genomic_DNA"/>
</dbReference>
<gene>
    <name evidence="2" type="ORF">BTO23_03355</name>
    <name evidence="1" type="ORF">GCM10007855_28550</name>
</gene>
<dbReference type="OrthoDB" id="6915188at2"/>
<proteinExistence type="predicted"/>
<dbReference type="Proteomes" id="UP001156660">
    <property type="component" value="Unassembled WGS sequence"/>
</dbReference>
<evidence type="ECO:0000313" key="4">
    <source>
        <dbReference type="Proteomes" id="UP001156660"/>
    </source>
</evidence>
<dbReference type="Proteomes" id="UP000239273">
    <property type="component" value="Unassembled WGS sequence"/>
</dbReference>
<reference evidence="4" key="3">
    <citation type="journal article" date="2019" name="Int. J. Syst. Evol. Microbiol.">
        <title>The Global Catalogue of Microorganisms (GCM) 10K type strain sequencing project: providing services to taxonomists for standard genome sequencing and annotation.</title>
        <authorList>
            <consortium name="The Broad Institute Genomics Platform"/>
            <consortium name="The Broad Institute Genome Sequencing Center for Infectious Disease"/>
            <person name="Wu L."/>
            <person name="Ma J."/>
        </authorList>
    </citation>
    <scope>NUCLEOTIDE SEQUENCE [LARGE SCALE GENOMIC DNA]</scope>
    <source>
        <strain evidence="4">NBRC 105001</strain>
    </source>
</reference>
<dbReference type="Pfam" id="PF06891">
    <property type="entry name" value="P2_Phage_GpR"/>
    <property type="match status" value="1"/>
</dbReference>
<organism evidence="2 3">
    <name type="scientific">Aliivibrio sifiae</name>
    <dbReference type="NCBI Taxonomy" id="566293"/>
    <lineage>
        <taxon>Bacteria</taxon>
        <taxon>Pseudomonadati</taxon>
        <taxon>Pseudomonadota</taxon>
        <taxon>Gammaproteobacteria</taxon>
        <taxon>Vibrionales</taxon>
        <taxon>Vibrionaceae</taxon>
        <taxon>Aliivibrio</taxon>
    </lineage>
</organism>
<evidence type="ECO:0008006" key="5">
    <source>
        <dbReference type="Google" id="ProtNLM"/>
    </source>
</evidence>
<dbReference type="EMBL" id="MSCP01000001">
    <property type="protein sequence ID" value="PQJ93145.1"/>
    <property type="molecule type" value="Genomic_DNA"/>
</dbReference>
<dbReference type="AlphaFoldDB" id="A0A2S7XHF8"/>
<reference evidence="1" key="1">
    <citation type="journal article" date="2014" name="Int. J. Syst. Evol. Microbiol.">
        <title>Complete genome of a new Firmicutes species belonging to the dominant human colonic microbiota ('Ruminococcus bicirculans') reveals two chromosomes and a selective capacity to utilize plant glucans.</title>
        <authorList>
            <consortium name="NISC Comparative Sequencing Program"/>
            <person name="Wegmann U."/>
            <person name="Louis P."/>
            <person name="Goesmann A."/>
            <person name="Henrissat B."/>
            <person name="Duncan S.H."/>
            <person name="Flint H.J."/>
        </authorList>
    </citation>
    <scope>NUCLEOTIDE SEQUENCE</scope>
    <source>
        <strain evidence="1">NBRC 105001</strain>
    </source>
</reference>
<name>A0A2S7XHF8_9GAMM</name>
<dbReference type="InterPro" id="IPR009678">
    <property type="entry name" value="Phage_tail_completion_R"/>
</dbReference>
<sequence>MTEQVEQGYLLKGLTAAMLSVMPTRLHRQVDSWMENVGLRLTPKHMGLGLELGKMEYDAVFSIEEFPFKEVNPMVVIATMMAWVMDNDPDRETFELGEPSYSVEPESDNTVTIEVSVPFIETITVVEDDKGEITFRGKTYSLQPYEVWVADKIWLHTGNDVTLIESEK</sequence>